<dbReference type="Proteomes" id="UP000035086">
    <property type="component" value="Chromosome"/>
</dbReference>
<protein>
    <submittedName>
        <fullName evidence="1">Uncharacterized protein</fullName>
    </submittedName>
</protein>
<evidence type="ECO:0000313" key="1">
    <source>
        <dbReference type="EMBL" id="APD13696.1"/>
    </source>
</evidence>
<dbReference type="RefSeq" id="WP_072637147.1">
    <property type="nucleotide sequence ID" value="NZ_CP010310.2"/>
</dbReference>
<sequence length="165" mass="17821">MTKFLLMAVNDPAYTFYVTETTVTRPGNRNNTGGQPPQCGFFTSVAFARLFYGRALVGVRSRTSLPVLRHFQTCHVPAHPIWKWAAGLQLNTGGCAMQRSSLAHTGQIKSPIELIRAALRAAALSNSDRDALDILGDAMLSLAGVPPLGEHAFPAMQEKAVEVAQ</sequence>
<keyword evidence="2" id="KW-1185">Reference proteome</keyword>
<proteinExistence type="predicted"/>
<gene>
    <name evidence="1" type="ORF">RO07_25685</name>
</gene>
<evidence type="ECO:0000313" key="2">
    <source>
        <dbReference type="Proteomes" id="UP000035086"/>
    </source>
</evidence>
<name>A0ABM6FSX1_PANPU</name>
<organism evidence="1 2">
    <name type="scientific">Pandoraea pulmonicola</name>
    <dbReference type="NCBI Taxonomy" id="93221"/>
    <lineage>
        <taxon>Bacteria</taxon>
        <taxon>Pseudomonadati</taxon>
        <taxon>Pseudomonadota</taxon>
        <taxon>Betaproteobacteria</taxon>
        <taxon>Burkholderiales</taxon>
        <taxon>Burkholderiaceae</taxon>
        <taxon>Pandoraea</taxon>
    </lineage>
</organism>
<reference evidence="1" key="1">
    <citation type="submission" date="2016-11" db="EMBL/GenBank/DDBJ databases">
        <title>Complete Genome Sequencing of Pandoraea pulmonicola DSM 16583.</title>
        <authorList>
            <person name="Chan K.-G."/>
        </authorList>
    </citation>
    <scope>NUCLEOTIDE SEQUENCE</scope>
    <source>
        <strain evidence="1">DSM 16583</strain>
    </source>
</reference>
<accession>A0ABM6FSX1</accession>
<dbReference type="EMBL" id="CP010310">
    <property type="protein sequence ID" value="APD13696.1"/>
    <property type="molecule type" value="Genomic_DNA"/>
</dbReference>